<proteinExistence type="predicted"/>
<dbReference type="InterPro" id="IPR016024">
    <property type="entry name" value="ARM-type_fold"/>
</dbReference>
<evidence type="ECO:0000256" key="1">
    <source>
        <dbReference type="SAM" id="MobiDB-lite"/>
    </source>
</evidence>
<feature type="compositionally biased region" description="Basic and acidic residues" evidence="1">
    <location>
        <begin position="1"/>
        <end position="10"/>
    </location>
</feature>
<dbReference type="EMBL" id="ASPP01023825">
    <property type="protein sequence ID" value="ETO09905.1"/>
    <property type="molecule type" value="Genomic_DNA"/>
</dbReference>
<sequence length="428" mass="49676">MMQQITDKHVRQLSSHIIDHDPESGDEMNVNETKTTGNTRLVLPSIETNATLPIKPPPQDTLLSVIGQDDAHHQNSNDNTSPVFSNQKPFSDKLSHFLLERPLPEQLIHRNIVYTSPTDYEQYVEHVNDVTAQRKVEKEKKTNTLEQKLSWKFRARPEELLDRGIVTSPLVPAESLKVPNAQPATDAEWMKTQDKKRKSASLKQYLLHRPSPNEIIKQGIISATDVNEYVQPLLQQGTQEELDRSSDEEGDENDEDEDDEDDDDDDDEDDEDDDENINGHGNESEQEEIVLGTPRPRLLNKKKKKEDLMMIDSIQTKLKEWDNIQYELDNYNLELAEIETENGALNEELEELMFNLERLSNPNAQKKGRESKAMRREQKKEQKKEKYKKKILKLQEEVQRLQSDQIGFIQRTMDEFNSLRDIIKRLSK</sequence>
<keyword evidence="3" id="KW-1185">Reference proteome</keyword>
<evidence type="ECO:0000313" key="2">
    <source>
        <dbReference type="EMBL" id="ETO09905.1"/>
    </source>
</evidence>
<protein>
    <submittedName>
        <fullName evidence="2">Microfibril-associated protein</fullName>
    </submittedName>
</protein>
<feature type="compositionally biased region" description="Basic and acidic residues" evidence="1">
    <location>
        <begin position="367"/>
        <end position="384"/>
    </location>
</feature>
<comment type="caution">
    <text evidence="2">The sequence shown here is derived from an EMBL/GenBank/DDBJ whole genome shotgun (WGS) entry which is preliminary data.</text>
</comment>
<feature type="compositionally biased region" description="Acidic residues" evidence="1">
    <location>
        <begin position="248"/>
        <end position="276"/>
    </location>
</feature>
<dbReference type="Proteomes" id="UP000023152">
    <property type="component" value="Unassembled WGS sequence"/>
</dbReference>
<name>X6MA68_RETFI</name>
<accession>X6MA68</accession>
<dbReference type="OrthoDB" id="197676at2759"/>
<dbReference type="SUPFAM" id="SSF48371">
    <property type="entry name" value="ARM repeat"/>
    <property type="match status" value="1"/>
</dbReference>
<gene>
    <name evidence="2" type="ORF">RFI_27472</name>
</gene>
<dbReference type="AlphaFoldDB" id="X6MA68"/>
<feature type="region of interest" description="Disordered" evidence="1">
    <location>
        <begin position="1"/>
        <end position="29"/>
    </location>
</feature>
<feature type="region of interest" description="Disordered" evidence="1">
    <location>
        <begin position="358"/>
        <end position="386"/>
    </location>
</feature>
<reference evidence="2 3" key="1">
    <citation type="journal article" date="2013" name="Curr. Biol.">
        <title>The Genome of the Foraminiferan Reticulomyxa filosa.</title>
        <authorList>
            <person name="Glockner G."/>
            <person name="Hulsmann N."/>
            <person name="Schleicher M."/>
            <person name="Noegel A.A."/>
            <person name="Eichinger L."/>
            <person name="Gallinger C."/>
            <person name="Pawlowski J."/>
            <person name="Sierra R."/>
            <person name="Euteneuer U."/>
            <person name="Pillet L."/>
            <person name="Moustafa A."/>
            <person name="Platzer M."/>
            <person name="Groth M."/>
            <person name="Szafranski K."/>
            <person name="Schliwa M."/>
        </authorList>
    </citation>
    <scope>NUCLEOTIDE SEQUENCE [LARGE SCALE GENOMIC DNA]</scope>
</reference>
<feature type="region of interest" description="Disordered" evidence="1">
    <location>
        <begin position="236"/>
        <end position="298"/>
    </location>
</feature>
<organism evidence="2 3">
    <name type="scientific">Reticulomyxa filosa</name>
    <dbReference type="NCBI Taxonomy" id="46433"/>
    <lineage>
        <taxon>Eukaryota</taxon>
        <taxon>Sar</taxon>
        <taxon>Rhizaria</taxon>
        <taxon>Retaria</taxon>
        <taxon>Foraminifera</taxon>
        <taxon>Monothalamids</taxon>
        <taxon>Reticulomyxidae</taxon>
        <taxon>Reticulomyxa</taxon>
    </lineage>
</organism>
<evidence type="ECO:0000313" key="3">
    <source>
        <dbReference type="Proteomes" id="UP000023152"/>
    </source>
</evidence>